<evidence type="ECO:0000313" key="9">
    <source>
        <dbReference type="Proteomes" id="UP000317371"/>
    </source>
</evidence>
<accession>A0A540VKJ1</accession>
<evidence type="ECO:0000256" key="3">
    <source>
        <dbReference type="ARBA" id="ARBA00022448"/>
    </source>
</evidence>
<dbReference type="PANTHER" id="PTHR43649">
    <property type="entry name" value="ARABINOSE-BINDING PROTEIN-RELATED"/>
    <property type="match status" value="1"/>
</dbReference>
<evidence type="ECO:0000256" key="6">
    <source>
        <dbReference type="ARBA" id="ARBA00049753"/>
    </source>
</evidence>
<name>A0A540VKJ1_9CHLR</name>
<evidence type="ECO:0000313" key="8">
    <source>
        <dbReference type="EMBL" id="TQE97290.1"/>
    </source>
</evidence>
<dbReference type="AlphaFoldDB" id="A0A540VKJ1"/>
<evidence type="ECO:0000256" key="7">
    <source>
        <dbReference type="SAM" id="MobiDB-lite"/>
    </source>
</evidence>
<dbReference type="InParanoid" id="A0A540VKJ1"/>
<keyword evidence="3" id="KW-0813">Transport</keyword>
<dbReference type="Pfam" id="PF01547">
    <property type="entry name" value="SBP_bac_1"/>
    <property type="match status" value="1"/>
</dbReference>
<sequence>MAACAAPAAPGATGGAQAPAQEAPAQGASGENQLEIFSWWTSGGEVEALNALYAIYSEKYPDVEIINAALAGGAGQGGNMKALLETRMQGGQPPDSFQVHLGRELIDSHVIPGRMEPLDFLYEEEGLYDVFPQDLIEIASYDGHPWSVPVNIHRSNVLWYRTDKLEAVGAEPPTTWDEFFEVAEMLKAAGIPALAVAENEPNFSGHVFETVLVAVMDPETYRGLFNGSTSWESEQVTQALEILNRAYDYANPDYLSTSWGDINDRYVADDGPAMMIMGDWTHGVLKSKGFTTYHWAPSPGTQGKFIVLSDSFGLPKNAPHRENAINWLRVCGSREGQDAFNPPKGSIPARTDADLSVYDEYQLEAMEDFKTNILVPSIQHGAAAKQSFVLDYAIALNVLATTRDVAAAQAQLIQAAEDAGFGA</sequence>
<dbReference type="SUPFAM" id="SSF53850">
    <property type="entry name" value="Periplasmic binding protein-like II"/>
    <property type="match status" value="1"/>
</dbReference>
<dbReference type="GO" id="GO:0030313">
    <property type="term" value="C:cell envelope"/>
    <property type="evidence" value="ECO:0007669"/>
    <property type="project" value="UniProtKB-SubCell"/>
</dbReference>
<gene>
    <name evidence="8" type="ORF">FKZ61_04265</name>
</gene>
<keyword evidence="9" id="KW-1185">Reference proteome</keyword>
<feature type="region of interest" description="Disordered" evidence="7">
    <location>
        <begin position="1"/>
        <end position="28"/>
    </location>
</feature>
<comment type="similarity">
    <text evidence="2">Belongs to the bacterial solute-binding protein 1 family.</text>
</comment>
<dbReference type="InterPro" id="IPR050490">
    <property type="entry name" value="Bact_solute-bd_prot1"/>
</dbReference>
<protein>
    <recommendedName>
        <fullName evidence="6">Probable sugar-binding periplasmic protein</fullName>
    </recommendedName>
</protein>
<dbReference type="PANTHER" id="PTHR43649:SF28">
    <property type="entry name" value="BINDING PROTEIN COMPONENT OF ABC SUGAR TRANSPORTER-RELATED"/>
    <property type="match status" value="1"/>
</dbReference>
<reference evidence="8 9" key="1">
    <citation type="submission" date="2019-06" db="EMBL/GenBank/DDBJ databases">
        <title>Genome sequence of Litorilinea aerophila BAA-2444.</title>
        <authorList>
            <person name="Maclea K.S."/>
            <person name="Maurais E.G."/>
            <person name="Iannazzi L.C."/>
        </authorList>
    </citation>
    <scope>NUCLEOTIDE SEQUENCE [LARGE SCALE GENOMIC DNA]</scope>
    <source>
        <strain evidence="8 9">ATCC BAA-2444</strain>
    </source>
</reference>
<dbReference type="InterPro" id="IPR006059">
    <property type="entry name" value="SBP"/>
</dbReference>
<evidence type="ECO:0000256" key="2">
    <source>
        <dbReference type="ARBA" id="ARBA00008520"/>
    </source>
</evidence>
<dbReference type="Gene3D" id="3.40.190.10">
    <property type="entry name" value="Periplasmic binding protein-like II"/>
    <property type="match status" value="2"/>
</dbReference>
<evidence type="ECO:0000256" key="4">
    <source>
        <dbReference type="ARBA" id="ARBA00022729"/>
    </source>
</evidence>
<proteinExistence type="inferred from homology"/>
<organism evidence="8 9">
    <name type="scientific">Litorilinea aerophila</name>
    <dbReference type="NCBI Taxonomy" id="1204385"/>
    <lineage>
        <taxon>Bacteria</taxon>
        <taxon>Bacillati</taxon>
        <taxon>Chloroflexota</taxon>
        <taxon>Caldilineae</taxon>
        <taxon>Caldilineales</taxon>
        <taxon>Caldilineaceae</taxon>
        <taxon>Litorilinea</taxon>
    </lineage>
</organism>
<keyword evidence="4" id="KW-0732">Signal</keyword>
<evidence type="ECO:0000256" key="5">
    <source>
        <dbReference type="ARBA" id="ARBA00049629"/>
    </source>
</evidence>
<dbReference type="Proteomes" id="UP000317371">
    <property type="component" value="Unassembled WGS sequence"/>
</dbReference>
<dbReference type="EMBL" id="VIGC01000004">
    <property type="protein sequence ID" value="TQE97290.1"/>
    <property type="molecule type" value="Genomic_DNA"/>
</dbReference>
<comment type="caution">
    <text evidence="8">The sequence shown here is derived from an EMBL/GenBank/DDBJ whole genome shotgun (WGS) entry which is preliminary data.</text>
</comment>
<evidence type="ECO:0000256" key="1">
    <source>
        <dbReference type="ARBA" id="ARBA00004196"/>
    </source>
</evidence>
<dbReference type="OrthoDB" id="9798191at2"/>
<comment type="subcellular location">
    <subcellularLocation>
        <location evidence="1">Cell envelope</location>
    </subcellularLocation>
</comment>
<comment type="function">
    <text evidence="5">Part of a binding-protein-dependent transport system for a sugar.</text>
</comment>